<evidence type="ECO:0000256" key="6">
    <source>
        <dbReference type="ARBA" id="ARBA00022824"/>
    </source>
</evidence>
<evidence type="ECO:0000256" key="8">
    <source>
        <dbReference type="ARBA" id="ARBA00023295"/>
    </source>
</evidence>
<dbReference type="CDD" id="cd06603">
    <property type="entry name" value="GH31_GANC_GANAB_alpha"/>
    <property type="match status" value="1"/>
</dbReference>
<dbReference type="GO" id="GO:0005975">
    <property type="term" value="P:carbohydrate metabolic process"/>
    <property type="evidence" value="ECO:0007669"/>
    <property type="project" value="InterPro"/>
</dbReference>
<evidence type="ECO:0000259" key="11">
    <source>
        <dbReference type="Pfam" id="PF01055"/>
    </source>
</evidence>
<dbReference type="SUPFAM" id="SSF74650">
    <property type="entry name" value="Galactose mutarotase-like"/>
    <property type="match status" value="1"/>
</dbReference>
<keyword evidence="6" id="KW-0256">Endoplasmic reticulum</keyword>
<dbReference type="Pfam" id="PF13802">
    <property type="entry name" value="Gal_mutarotas_2"/>
    <property type="match status" value="1"/>
</dbReference>
<protein>
    <recommendedName>
        <fullName evidence="9">Glucosidase II subunit alpha</fullName>
    </recommendedName>
</protein>
<dbReference type="Gene3D" id="2.60.40.1760">
    <property type="entry name" value="glycosyl hydrolase (family 31)"/>
    <property type="match status" value="1"/>
</dbReference>
<evidence type="ECO:0000256" key="2">
    <source>
        <dbReference type="ARBA" id="ARBA00004833"/>
    </source>
</evidence>
<evidence type="ECO:0000256" key="1">
    <source>
        <dbReference type="ARBA" id="ARBA00004240"/>
    </source>
</evidence>
<dbReference type="InterPro" id="IPR000322">
    <property type="entry name" value="Glyco_hydro_31_TIM"/>
</dbReference>
<dbReference type="InterPro" id="IPR048395">
    <property type="entry name" value="Glyco_hydro_31_C"/>
</dbReference>
<dbReference type="Pfam" id="PF21365">
    <property type="entry name" value="Glyco_hydro_31_3rd"/>
    <property type="match status" value="1"/>
</dbReference>
<comment type="similarity">
    <text evidence="3 10">Belongs to the glycosyl hydrolase 31 family.</text>
</comment>
<dbReference type="Pfam" id="PF01055">
    <property type="entry name" value="Glyco_hydro_31_2nd"/>
    <property type="match status" value="1"/>
</dbReference>
<dbReference type="SUPFAM" id="SSF51445">
    <property type="entry name" value="(Trans)glycosidases"/>
    <property type="match status" value="1"/>
</dbReference>
<organism evidence="14 15">
    <name type="scientific">Pseudolycoriella hygida</name>
    <dbReference type="NCBI Taxonomy" id="35572"/>
    <lineage>
        <taxon>Eukaryota</taxon>
        <taxon>Metazoa</taxon>
        <taxon>Ecdysozoa</taxon>
        <taxon>Arthropoda</taxon>
        <taxon>Hexapoda</taxon>
        <taxon>Insecta</taxon>
        <taxon>Pterygota</taxon>
        <taxon>Neoptera</taxon>
        <taxon>Endopterygota</taxon>
        <taxon>Diptera</taxon>
        <taxon>Nematocera</taxon>
        <taxon>Sciaroidea</taxon>
        <taxon>Sciaridae</taxon>
        <taxon>Pseudolycoriella</taxon>
    </lineage>
</organism>
<dbReference type="PANTHER" id="PTHR22762">
    <property type="entry name" value="ALPHA-GLUCOSIDASE"/>
    <property type="match status" value="1"/>
</dbReference>
<dbReference type="GO" id="GO:0030246">
    <property type="term" value="F:carbohydrate binding"/>
    <property type="evidence" value="ECO:0007669"/>
    <property type="project" value="InterPro"/>
</dbReference>
<evidence type="ECO:0000259" key="13">
    <source>
        <dbReference type="Pfam" id="PF21365"/>
    </source>
</evidence>
<keyword evidence="5 10" id="KW-0378">Hydrolase</keyword>
<keyword evidence="8 10" id="KW-0326">Glycosidase</keyword>
<keyword evidence="15" id="KW-1185">Reference proteome</keyword>
<evidence type="ECO:0000313" key="14">
    <source>
        <dbReference type="EMBL" id="KAJ6649262.1"/>
    </source>
</evidence>
<evidence type="ECO:0000256" key="10">
    <source>
        <dbReference type="RuleBase" id="RU361185"/>
    </source>
</evidence>
<accession>A0A9Q0NFC5</accession>
<evidence type="ECO:0000256" key="7">
    <source>
        <dbReference type="ARBA" id="ARBA00023180"/>
    </source>
</evidence>
<evidence type="ECO:0000256" key="4">
    <source>
        <dbReference type="ARBA" id="ARBA00022729"/>
    </source>
</evidence>
<evidence type="ECO:0000256" key="3">
    <source>
        <dbReference type="ARBA" id="ARBA00007806"/>
    </source>
</evidence>
<feature type="domain" description="Glycoside hydrolase family 31 TIM barrel" evidence="11">
    <location>
        <begin position="281"/>
        <end position="607"/>
    </location>
</feature>
<keyword evidence="4" id="KW-0732">Signal</keyword>
<dbReference type="InterPro" id="IPR013780">
    <property type="entry name" value="Glyco_hydro_b"/>
</dbReference>
<comment type="pathway">
    <text evidence="2">Glycan metabolism; N-glycan metabolism.</text>
</comment>
<dbReference type="InterPro" id="IPR017853">
    <property type="entry name" value="GH"/>
</dbReference>
<dbReference type="SUPFAM" id="SSF51011">
    <property type="entry name" value="Glycosyl hydrolase domain"/>
    <property type="match status" value="1"/>
</dbReference>
<sequence>MNQNESPYEVLPLTLSIDGHMKVDIRNNNNQQTFVLTLKALSDNSFHYEIDEKTPIKPRYRVTEALLQSPTIEAIHVTTTATGIQVASNSGKVFINNLPFKMEFYQQDSLVLTVNGLGLMRYEHLRNKPAVPDPAEDPESWEETFNGFTDVKKNGPEAISMDFVFNGADVLFGIPEHADNFALRTTTDGEPYRLFTADVPNFLVDSPMALYGAVPVLYSHSAERTTGIYWQNSAETWVDIRNSSTCHFMSEAGIIDVFVFLGPSPSDAFTQYTKLTGNVNLPQMFSIAYHQCRWNYENSSDVLNVVSNYDLFDIPLDTMWLDIDYTDDKKYFTWDRVHFPDPLGLIATLNSTGRRLTFIIDPHIKRDENYFLHRECTALNYYVKNSTGMDYDGNCWPGSSSYIDFFNPAARKHYADQYLMEKFVDQSIYTGIWNDMNEPAVFDDDNEKTMPRANLHYGGWEHRALHNMYGFMHTKGTFDGVFRRSNGQLRPFILTRSFFAGSQRYAAVWTGDNTADWSYLQVSIKTCLSLAVVGFSFCGSDIGGFSEEPTTELMERWYQAAAYQPFFRNHATSGSRRREPYLFPNSVDIFREAIRARYSLLPLWYTMFYEHEMNGLPIMRPMLTNYPTDVSSFRLDNQYMLSDVLLSSGVSDLWYDIDDYSITASTSGTKSIPVDAKKTPVYQRGGTILPRKETVRKASTFMKNDPVTLFIAVDNNEQASGTLFVDDEESYDYRNGKYLYLNFSFANDVLSSKFVDDDATFTTSVELKRVVIAGLSKIPSYATLKLSTGATSQLEIVNITDNSFAISGGNAKIMEEWEIAL</sequence>
<comment type="caution">
    <text evidence="14">The sequence shown here is derived from an EMBL/GenBank/DDBJ whole genome shotgun (WGS) entry which is preliminary data.</text>
</comment>
<dbReference type="OrthoDB" id="3237269at2759"/>
<dbReference type="CDD" id="cd14752">
    <property type="entry name" value="GH31_N"/>
    <property type="match status" value="1"/>
</dbReference>
<keyword evidence="7" id="KW-0325">Glycoprotein</keyword>
<comment type="subcellular location">
    <subcellularLocation>
        <location evidence="1">Endoplasmic reticulum</location>
    </subcellularLocation>
</comment>
<dbReference type="Gene3D" id="2.60.40.1180">
    <property type="entry name" value="Golgi alpha-mannosidase II"/>
    <property type="match status" value="2"/>
</dbReference>
<dbReference type="InterPro" id="IPR011013">
    <property type="entry name" value="Gal_mutarotase_sf_dom"/>
</dbReference>
<dbReference type="InterPro" id="IPR030458">
    <property type="entry name" value="Glyco_hydro_31_AS"/>
</dbReference>
<proteinExistence type="inferred from homology"/>
<evidence type="ECO:0000256" key="9">
    <source>
        <dbReference type="ARBA" id="ARBA00042895"/>
    </source>
</evidence>
<dbReference type="Proteomes" id="UP001151699">
    <property type="component" value="Chromosome A"/>
</dbReference>
<dbReference type="PROSITE" id="PS00129">
    <property type="entry name" value="GLYCOSYL_HYDROL_F31_1"/>
    <property type="match status" value="1"/>
</dbReference>
<dbReference type="InterPro" id="IPR025887">
    <property type="entry name" value="Glyco_hydro_31_N_dom"/>
</dbReference>
<dbReference type="GO" id="GO:0090599">
    <property type="term" value="F:alpha-glucosidase activity"/>
    <property type="evidence" value="ECO:0007669"/>
    <property type="project" value="TreeGrafter"/>
</dbReference>
<evidence type="ECO:0000313" key="15">
    <source>
        <dbReference type="Proteomes" id="UP001151699"/>
    </source>
</evidence>
<name>A0A9Q0NFC5_9DIPT</name>
<dbReference type="GO" id="GO:0005783">
    <property type="term" value="C:endoplasmic reticulum"/>
    <property type="evidence" value="ECO:0007669"/>
    <property type="project" value="UniProtKB-SubCell"/>
</dbReference>
<gene>
    <name evidence="14" type="primary">GANAB_1</name>
    <name evidence="14" type="ORF">Bhyg_04496</name>
</gene>
<dbReference type="GO" id="GO:0006491">
    <property type="term" value="P:N-glycan processing"/>
    <property type="evidence" value="ECO:0007669"/>
    <property type="project" value="TreeGrafter"/>
</dbReference>
<feature type="non-terminal residue" evidence="14">
    <location>
        <position position="1"/>
    </location>
</feature>
<feature type="domain" description="Glycosyl hydrolase family 31 C-terminal" evidence="13">
    <location>
        <begin position="615"/>
        <end position="689"/>
    </location>
</feature>
<dbReference type="Gene3D" id="3.20.20.80">
    <property type="entry name" value="Glycosidases"/>
    <property type="match status" value="1"/>
</dbReference>
<feature type="domain" description="Glycoside hydrolase family 31 N-terminal" evidence="12">
    <location>
        <begin position="36"/>
        <end position="239"/>
    </location>
</feature>
<dbReference type="PANTHER" id="PTHR22762:SF54">
    <property type="entry name" value="BCDNA.GH04962"/>
    <property type="match status" value="1"/>
</dbReference>
<dbReference type="AlphaFoldDB" id="A0A9Q0NFC5"/>
<evidence type="ECO:0000256" key="5">
    <source>
        <dbReference type="ARBA" id="ARBA00022801"/>
    </source>
</evidence>
<evidence type="ECO:0000259" key="12">
    <source>
        <dbReference type="Pfam" id="PF13802"/>
    </source>
</evidence>
<dbReference type="EMBL" id="WJQU01000001">
    <property type="protein sequence ID" value="KAJ6649262.1"/>
    <property type="molecule type" value="Genomic_DNA"/>
</dbReference>
<reference evidence="14" key="1">
    <citation type="submission" date="2022-07" db="EMBL/GenBank/DDBJ databases">
        <authorList>
            <person name="Trinca V."/>
            <person name="Uliana J.V.C."/>
            <person name="Torres T.T."/>
            <person name="Ward R.J."/>
            <person name="Monesi N."/>
        </authorList>
    </citation>
    <scope>NUCLEOTIDE SEQUENCE</scope>
    <source>
        <strain evidence="14">HSMRA1968</strain>
        <tissue evidence="14">Whole embryos</tissue>
    </source>
</reference>